<keyword evidence="3" id="KW-1185">Reference proteome</keyword>
<reference evidence="2 3" key="1">
    <citation type="submission" date="2020-05" db="EMBL/GenBank/DDBJ databases">
        <title>Azospirillum oleiclasticum sp. nov, a nitrogen-fixing and heavy crude oil-emulsifying bacterium isolated from the crude oil of Yumen Oilfield.</title>
        <authorList>
            <person name="Wu D."/>
            <person name="Cai M."/>
            <person name="Zhang X."/>
        </authorList>
    </citation>
    <scope>NUCLEOTIDE SEQUENCE [LARGE SCALE GENOMIC DNA]</scope>
    <source>
        <strain evidence="2 3">ROY-1-1-2</strain>
    </source>
</reference>
<dbReference type="Pfam" id="PF01575">
    <property type="entry name" value="MaoC_dehydratas"/>
    <property type="match status" value="1"/>
</dbReference>
<dbReference type="CDD" id="cd03454">
    <property type="entry name" value="YdeM"/>
    <property type="match status" value="1"/>
</dbReference>
<dbReference type="SUPFAM" id="SSF54637">
    <property type="entry name" value="Thioesterase/thiol ester dehydrase-isomerase"/>
    <property type="match status" value="1"/>
</dbReference>
<organism evidence="2 3">
    <name type="scientific">Azospirillum oleiclasticum</name>
    <dbReference type="NCBI Taxonomy" id="2735135"/>
    <lineage>
        <taxon>Bacteria</taxon>
        <taxon>Pseudomonadati</taxon>
        <taxon>Pseudomonadota</taxon>
        <taxon>Alphaproteobacteria</taxon>
        <taxon>Rhodospirillales</taxon>
        <taxon>Azospirillaceae</taxon>
        <taxon>Azospirillum</taxon>
    </lineage>
</organism>
<accession>A0ABX2T2U5</accession>
<feature type="domain" description="MaoC-like" evidence="1">
    <location>
        <begin position="17"/>
        <end position="111"/>
    </location>
</feature>
<gene>
    <name evidence="2" type="ORF">HND93_02810</name>
</gene>
<name>A0ABX2T2U5_9PROT</name>
<dbReference type="Gene3D" id="3.10.129.10">
    <property type="entry name" value="Hotdog Thioesterase"/>
    <property type="match status" value="1"/>
</dbReference>
<comment type="caution">
    <text evidence="2">The sequence shown here is derived from an EMBL/GenBank/DDBJ whole genome shotgun (WGS) entry which is preliminary data.</text>
</comment>
<evidence type="ECO:0000313" key="2">
    <source>
        <dbReference type="EMBL" id="NYZ18629.1"/>
    </source>
</evidence>
<dbReference type="InterPro" id="IPR029069">
    <property type="entry name" value="HotDog_dom_sf"/>
</dbReference>
<proteinExistence type="predicted"/>
<dbReference type="PANTHER" id="PTHR43664:SF1">
    <property type="entry name" value="BETA-METHYLMALYL-COA DEHYDRATASE"/>
    <property type="match status" value="1"/>
</dbReference>
<evidence type="ECO:0000313" key="3">
    <source>
        <dbReference type="Proteomes" id="UP000584642"/>
    </source>
</evidence>
<evidence type="ECO:0000259" key="1">
    <source>
        <dbReference type="Pfam" id="PF01575"/>
    </source>
</evidence>
<dbReference type="RefSeq" id="WP_180280355.1">
    <property type="nucleotide sequence ID" value="NZ_JABFDB010000001.1"/>
</dbReference>
<dbReference type="InterPro" id="IPR002539">
    <property type="entry name" value="MaoC-like_dom"/>
</dbReference>
<dbReference type="InterPro" id="IPR052342">
    <property type="entry name" value="MCH/BMMD"/>
</dbReference>
<dbReference type="EMBL" id="JABFDB010000001">
    <property type="protein sequence ID" value="NYZ18629.1"/>
    <property type="molecule type" value="Genomic_DNA"/>
</dbReference>
<protein>
    <submittedName>
        <fullName evidence="2">MaoC family dehydratase</fullName>
    </submittedName>
</protein>
<dbReference type="PANTHER" id="PTHR43664">
    <property type="entry name" value="MONOAMINE OXIDASE-RELATED"/>
    <property type="match status" value="1"/>
</dbReference>
<dbReference type="Proteomes" id="UP000584642">
    <property type="component" value="Unassembled WGS sequence"/>
</dbReference>
<sequence>MRYLDDLSVGDVFTGGPVTVTTESIKAFASSFDPQPFHLDETAAEASLFRGLAASGWHTAAMTMRMIVDGGADLATGYVGLGIEEMSWPTAVRPGDTLRIESEILAVRPSATNPTRGIVRMRTTTFNQAGAVVQRFTANLLVPCRPSES</sequence>